<dbReference type="AlphaFoldDB" id="A0A6A7Y5L2"/>
<evidence type="ECO:0000313" key="1">
    <source>
        <dbReference type="EMBL" id="MQT13637.1"/>
    </source>
</evidence>
<gene>
    <name evidence="1" type="ORF">F0357_13505</name>
</gene>
<keyword evidence="2" id="KW-1185">Reference proteome</keyword>
<dbReference type="RefSeq" id="WP_153482619.1">
    <property type="nucleotide sequence ID" value="NZ_VWNA01000001.1"/>
</dbReference>
<dbReference type="Proteomes" id="UP000332515">
    <property type="component" value="Unassembled WGS sequence"/>
</dbReference>
<organism evidence="1 2">
    <name type="scientific">Segnochrobactrum spirostomi</name>
    <dbReference type="NCBI Taxonomy" id="2608987"/>
    <lineage>
        <taxon>Bacteria</taxon>
        <taxon>Pseudomonadati</taxon>
        <taxon>Pseudomonadota</taxon>
        <taxon>Alphaproteobacteria</taxon>
        <taxon>Hyphomicrobiales</taxon>
        <taxon>Segnochrobactraceae</taxon>
        <taxon>Segnochrobactrum</taxon>
    </lineage>
</organism>
<comment type="caution">
    <text evidence="1">The sequence shown here is derived from an EMBL/GenBank/DDBJ whole genome shotgun (WGS) entry which is preliminary data.</text>
</comment>
<evidence type="ECO:0000313" key="2">
    <source>
        <dbReference type="Proteomes" id="UP000332515"/>
    </source>
</evidence>
<proteinExistence type="predicted"/>
<reference evidence="1 2" key="1">
    <citation type="submission" date="2019-09" db="EMBL/GenBank/DDBJ databases">
        <title>Segnochrobactrum spirostomi gen. nov., sp. nov., isolated from the ciliate Spirostomum cf. yagiui and description of a novel family, Segnochrobactraceae fam. nov. within the order Rhizobiales of the class Alphaproteobacteria.</title>
        <authorList>
            <person name="Akter S."/>
            <person name="Shazib S.U.A."/>
            <person name="Shin M.K."/>
        </authorList>
    </citation>
    <scope>NUCLEOTIDE SEQUENCE [LARGE SCALE GENOMIC DNA]</scope>
    <source>
        <strain evidence="1 2">Sp-1</strain>
    </source>
</reference>
<accession>A0A6A7Y5L2</accession>
<protein>
    <submittedName>
        <fullName evidence="1">Uncharacterized protein</fullName>
    </submittedName>
</protein>
<sequence>MSFPDPLTIPVELRLESMLLQPKFLTQNGPSIERGGAAYDADYGPALWLGTWQTDYLDPWEHGVVRGWLDELCTVGARFWGYDALRPYPHRHPSGFAALGWSGTGTLQSVTGSRFATIGGVPNGLQMAPGDYVCWDYGDGGAKRALHRVSRAANAGGGAITLRLFPDIRPGWTVGAAVYFAVPTARFVVQKDSRTEDAAPNRRVRIGFSALQSTL</sequence>
<name>A0A6A7Y5L2_9HYPH</name>
<dbReference type="EMBL" id="VWNA01000001">
    <property type="protein sequence ID" value="MQT13637.1"/>
    <property type="molecule type" value="Genomic_DNA"/>
</dbReference>